<dbReference type="WBParaSite" id="ES5_v2.g21757.t1">
    <property type="protein sequence ID" value="ES5_v2.g21757.t1"/>
    <property type="gene ID" value="ES5_v2.g21757"/>
</dbReference>
<evidence type="ECO:0000313" key="1">
    <source>
        <dbReference type="Proteomes" id="UP000887579"/>
    </source>
</evidence>
<organism evidence="1 2">
    <name type="scientific">Panagrolaimus sp. ES5</name>
    <dbReference type="NCBI Taxonomy" id="591445"/>
    <lineage>
        <taxon>Eukaryota</taxon>
        <taxon>Metazoa</taxon>
        <taxon>Ecdysozoa</taxon>
        <taxon>Nematoda</taxon>
        <taxon>Chromadorea</taxon>
        <taxon>Rhabditida</taxon>
        <taxon>Tylenchina</taxon>
        <taxon>Panagrolaimomorpha</taxon>
        <taxon>Panagrolaimoidea</taxon>
        <taxon>Panagrolaimidae</taxon>
        <taxon>Panagrolaimus</taxon>
    </lineage>
</organism>
<accession>A0AC34FWP0</accession>
<sequence length="219" mass="24657">MQQNILAGNAPAIVNAPAMVNTPAMNVKFVPTPALLNENFNINFEKSSYKFKFRDFVQDDFFGKPIENVCKNIAIRAFEQIISSKQPPLNWIGSYSSSSTPRSGNIMIPSNLFEDIICKVTSLTVGEEGNMLDSHIQTRINMGFNDKIRRSRQSVKKLAPEYNEGVGYDQNQIMQQQSGLVGNEGVGYDQNQIMQQQPGLGEFSEEEESTNEFEFDHEE</sequence>
<dbReference type="Proteomes" id="UP000887579">
    <property type="component" value="Unplaced"/>
</dbReference>
<proteinExistence type="predicted"/>
<evidence type="ECO:0000313" key="2">
    <source>
        <dbReference type="WBParaSite" id="ES5_v2.g21757.t1"/>
    </source>
</evidence>
<protein>
    <submittedName>
        <fullName evidence="2">Uncharacterized protein</fullName>
    </submittedName>
</protein>
<reference evidence="2" key="1">
    <citation type="submission" date="2022-11" db="UniProtKB">
        <authorList>
            <consortium name="WormBaseParasite"/>
        </authorList>
    </citation>
    <scope>IDENTIFICATION</scope>
</reference>
<name>A0AC34FWP0_9BILA</name>